<protein>
    <submittedName>
        <fullName evidence="1">Uncharacterized protein</fullName>
    </submittedName>
</protein>
<dbReference type="Proteomes" id="UP001307889">
    <property type="component" value="Chromosome 8"/>
</dbReference>
<evidence type="ECO:0000313" key="2">
    <source>
        <dbReference type="Proteomes" id="UP001307889"/>
    </source>
</evidence>
<accession>A0ABN7B159</accession>
<evidence type="ECO:0000313" key="1">
    <source>
        <dbReference type="EMBL" id="BES97289.1"/>
    </source>
</evidence>
<reference evidence="1 2" key="1">
    <citation type="submission" date="2023-09" db="EMBL/GenBank/DDBJ databases">
        <title>Nesidiocoris tenuis whole genome shotgun sequence.</title>
        <authorList>
            <person name="Shibata T."/>
            <person name="Shimoda M."/>
            <person name="Kobayashi T."/>
            <person name="Uehara T."/>
        </authorList>
    </citation>
    <scope>NUCLEOTIDE SEQUENCE [LARGE SCALE GENOMIC DNA]</scope>
    <source>
        <strain evidence="1 2">Japan</strain>
    </source>
</reference>
<keyword evidence="2" id="KW-1185">Reference proteome</keyword>
<name>A0ABN7B159_9HEMI</name>
<dbReference type="EMBL" id="AP028916">
    <property type="protein sequence ID" value="BES97289.1"/>
    <property type="molecule type" value="Genomic_DNA"/>
</dbReference>
<proteinExistence type="predicted"/>
<sequence length="102" mass="11737">MPVYVPEVRCLLCLEGEHQSLREAPGTFLVFSGSRDKVDLHPRQIPRDEKCLISPMGFLSDLVRNLKVPQIRGDDLTVKNDRRIFTFVLFIDSRSLSKLRLP</sequence>
<gene>
    <name evidence="1" type="ORF">NTJ_10103</name>
</gene>
<organism evidence="1 2">
    <name type="scientific">Nesidiocoris tenuis</name>
    <dbReference type="NCBI Taxonomy" id="355587"/>
    <lineage>
        <taxon>Eukaryota</taxon>
        <taxon>Metazoa</taxon>
        <taxon>Ecdysozoa</taxon>
        <taxon>Arthropoda</taxon>
        <taxon>Hexapoda</taxon>
        <taxon>Insecta</taxon>
        <taxon>Pterygota</taxon>
        <taxon>Neoptera</taxon>
        <taxon>Paraneoptera</taxon>
        <taxon>Hemiptera</taxon>
        <taxon>Heteroptera</taxon>
        <taxon>Panheteroptera</taxon>
        <taxon>Cimicomorpha</taxon>
        <taxon>Miridae</taxon>
        <taxon>Dicyphina</taxon>
        <taxon>Nesidiocoris</taxon>
    </lineage>
</organism>